<comment type="subcellular location">
    <subcellularLocation>
        <location evidence="8">Cytoplasm</location>
    </subcellularLocation>
</comment>
<name>A0A1Y0ICK1_9GAMM</name>
<feature type="binding site" evidence="8">
    <location>
        <begin position="17"/>
        <end position="25"/>
    </location>
    <ligand>
        <name>ATP</name>
        <dbReference type="ChEBI" id="CHEBI:30616"/>
    </ligand>
</feature>
<evidence type="ECO:0000256" key="5">
    <source>
        <dbReference type="ARBA" id="ARBA00022840"/>
    </source>
</evidence>
<dbReference type="NCBIfam" id="TIGR00017">
    <property type="entry name" value="cmk"/>
    <property type="match status" value="1"/>
</dbReference>
<dbReference type="CDD" id="cd02020">
    <property type="entry name" value="CMPK"/>
    <property type="match status" value="1"/>
</dbReference>
<dbReference type="Pfam" id="PF02224">
    <property type="entry name" value="Cytidylate_kin"/>
    <property type="match status" value="1"/>
</dbReference>
<evidence type="ECO:0000313" key="10">
    <source>
        <dbReference type="EMBL" id="ARU57506.1"/>
    </source>
</evidence>
<comment type="similarity">
    <text evidence="1 8">Belongs to the cytidylate kinase family. Type 1 subfamily.</text>
</comment>
<evidence type="ECO:0000256" key="7">
    <source>
        <dbReference type="ARBA" id="ARBA00048478"/>
    </source>
</evidence>
<comment type="catalytic activity">
    <reaction evidence="7 8">
        <text>CMP + ATP = CDP + ADP</text>
        <dbReference type="Rhea" id="RHEA:11600"/>
        <dbReference type="ChEBI" id="CHEBI:30616"/>
        <dbReference type="ChEBI" id="CHEBI:58069"/>
        <dbReference type="ChEBI" id="CHEBI:60377"/>
        <dbReference type="ChEBI" id="CHEBI:456216"/>
        <dbReference type="EC" id="2.7.4.25"/>
    </reaction>
</comment>
<keyword evidence="4 8" id="KW-0418">Kinase</keyword>
<dbReference type="EMBL" id="CP021425">
    <property type="protein sequence ID" value="ARU57506.1"/>
    <property type="molecule type" value="Genomic_DNA"/>
</dbReference>
<evidence type="ECO:0000256" key="6">
    <source>
        <dbReference type="ARBA" id="ARBA00047615"/>
    </source>
</evidence>
<dbReference type="RefSeq" id="WP_087462398.1">
    <property type="nucleotide sequence ID" value="NZ_CP021425.1"/>
</dbReference>
<dbReference type="InterPro" id="IPR011994">
    <property type="entry name" value="Cytidylate_kinase_dom"/>
</dbReference>
<dbReference type="GO" id="GO:0005524">
    <property type="term" value="F:ATP binding"/>
    <property type="evidence" value="ECO:0007669"/>
    <property type="project" value="UniProtKB-UniRule"/>
</dbReference>
<accession>A0A1Y0ICK1</accession>
<dbReference type="GO" id="GO:0036431">
    <property type="term" value="F:dCMP kinase activity"/>
    <property type="evidence" value="ECO:0007669"/>
    <property type="project" value="InterPro"/>
</dbReference>
<dbReference type="GO" id="GO:0005737">
    <property type="term" value="C:cytoplasm"/>
    <property type="evidence" value="ECO:0007669"/>
    <property type="project" value="UniProtKB-SubCell"/>
</dbReference>
<dbReference type="Gene3D" id="3.40.50.300">
    <property type="entry name" value="P-loop containing nucleotide triphosphate hydrolases"/>
    <property type="match status" value="1"/>
</dbReference>
<dbReference type="InterPro" id="IPR003136">
    <property type="entry name" value="Cytidylate_kin"/>
</dbReference>
<dbReference type="KEGG" id="ome:OLMES_3471"/>
<evidence type="ECO:0000256" key="2">
    <source>
        <dbReference type="ARBA" id="ARBA00022679"/>
    </source>
</evidence>
<dbReference type="EC" id="2.7.4.25" evidence="8"/>
<evidence type="ECO:0000313" key="11">
    <source>
        <dbReference type="Proteomes" id="UP000196027"/>
    </source>
</evidence>
<keyword evidence="8" id="KW-0963">Cytoplasm</keyword>
<comment type="catalytic activity">
    <reaction evidence="6 8">
        <text>dCMP + ATP = dCDP + ADP</text>
        <dbReference type="Rhea" id="RHEA:25094"/>
        <dbReference type="ChEBI" id="CHEBI:30616"/>
        <dbReference type="ChEBI" id="CHEBI:57566"/>
        <dbReference type="ChEBI" id="CHEBI:58593"/>
        <dbReference type="ChEBI" id="CHEBI:456216"/>
        <dbReference type="EC" id="2.7.4.25"/>
    </reaction>
</comment>
<evidence type="ECO:0000259" key="9">
    <source>
        <dbReference type="Pfam" id="PF02224"/>
    </source>
</evidence>
<gene>
    <name evidence="8" type="primary">cmk</name>
    <name evidence="10" type="ORF">OLMES_3471</name>
</gene>
<proteinExistence type="inferred from homology"/>
<sequence length="233" mass="25006">MTNNHGNAAAPVITIDGPSGVGKGTIAQMLANHLGWHLLDSGALYRLTGLAARKGTVDFNDVQVLSEVARDLDVAFLPGDHNEPARVLLQGVDVTSEIRTEVCGADASLVAVVPEVRTALLQRQRDFCTQPGLIADGRDMGTVVFPDSVCKIYLTASAEERAQRRFKQLNGKGGDVKLSALLKDIEARDHRDMSRETAPLKPASDAAVIDTTGLDINSVFDVVLKLCKKRGFC</sequence>
<evidence type="ECO:0000256" key="1">
    <source>
        <dbReference type="ARBA" id="ARBA00009427"/>
    </source>
</evidence>
<keyword evidence="2 8" id="KW-0808">Transferase</keyword>
<reference evidence="10 11" key="1">
    <citation type="submission" date="2017-05" db="EMBL/GenBank/DDBJ databases">
        <title>Genomic insights into alkan degradation activity of Oleiphilus messinensis.</title>
        <authorList>
            <person name="Kozyavkin S.A."/>
            <person name="Slesarev A.I."/>
            <person name="Golyshin P.N."/>
            <person name="Korzhenkov A."/>
            <person name="Golyshina O.N."/>
            <person name="Toshchakov S.V."/>
        </authorList>
    </citation>
    <scope>NUCLEOTIDE SEQUENCE [LARGE SCALE GENOMIC DNA]</scope>
    <source>
        <strain evidence="10 11">ME102</strain>
    </source>
</reference>
<dbReference type="SUPFAM" id="SSF52540">
    <property type="entry name" value="P-loop containing nucleoside triphosphate hydrolases"/>
    <property type="match status" value="1"/>
</dbReference>
<dbReference type="GO" id="GO:0006220">
    <property type="term" value="P:pyrimidine nucleotide metabolic process"/>
    <property type="evidence" value="ECO:0007669"/>
    <property type="project" value="UniProtKB-UniRule"/>
</dbReference>
<evidence type="ECO:0000256" key="3">
    <source>
        <dbReference type="ARBA" id="ARBA00022741"/>
    </source>
</evidence>
<keyword evidence="5 8" id="KW-0067">ATP-binding</keyword>
<evidence type="ECO:0000256" key="8">
    <source>
        <dbReference type="HAMAP-Rule" id="MF_00238"/>
    </source>
</evidence>
<dbReference type="Proteomes" id="UP000196027">
    <property type="component" value="Chromosome"/>
</dbReference>
<protein>
    <recommendedName>
        <fullName evidence="8">Cytidylate kinase</fullName>
        <shortName evidence="8">CK</shortName>
        <ecNumber evidence="8">2.7.4.25</ecNumber>
    </recommendedName>
    <alternativeName>
        <fullName evidence="8">Cytidine monophosphate kinase</fullName>
        <shortName evidence="8">CMP kinase</shortName>
    </alternativeName>
</protein>
<dbReference type="InterPro" id="IPR027417">
    <property type="entry name" value="P-loop_NTPase"/>
</dbReference>
<dbReference type="HAMAP" id="MF_00238">
    <property type="entry name" value="Cytidyl_kinase_type1"/>
    <property type="match status" value="1"/>
</dbReference>
<dbReference type="GO" id="GO:0036430">
    <property type="term" value="F:CMP kinase activity"/>
    <property type="evidence" value="ECO:0007669"/>
    <property type="project" value="RHEA"/>
</dbReference>
<organism evidence="10 11">
    <name type="scientific">Oleiphilus messinensis</name>
    <dbReference type="NCBI Taxonomy" id="141451"/>
    <lineage>
        <taxon>Bacteria</taxon>
        <taxon>Pseudomonadati</taxon>
        <taxon>Pseudomonadota</taxon>
        <taxon>Gammaproteobacteria</taxon>
        <taxon>Oceanospirillales</taxon>
        <taxon>Oleiphilaceae</taxon>
        <taxon>Oleiphilus</taxon>
    </lineage>
</organism>
<dbReference type="OrthoDB" id="9807434at2"/>
<feature type="domain" description="Cytidylate kinase" evidence="9">
    <location>
        <begin position="13"/>
        <end position="228"/>
    </location>
</feature>
<keyword evidence="11" id="KW-1185">Reference proteome</keyword>
<keyword evidence="3 8" id="KW-0547">Nucleotide-binding</keyword>
<evidence type="ECO:0000256" key="4">
    <source>
        <dbReference type="ARBA" id="ARBA00022777"/>
    </source>
</evidence>
<dbReference type="AlphaFoldDB" id="A0A1Y0ICK1"/>